<accession>B0WN03</accession>
<dbReference type="InParanoid" id="B0WN03"/>
<protein>
    <submittedName>
        <fullName evidence="2 3">Uncharacterized protein</fullName>
    </submittedName>
</protein>
<reference evidence="2" key="1">
    <citation type="submission" date="2007-03" db="EMBL/GenBank/DDBJ databases">
        <title>Annotation of Culex pipiens quinquefasciatus.</title>
        <authorList>
            <consortium name="The Broad Institute Genome Sequencing Platform"/>
            <person name="Atkinson P.W."/>
            <person name="Hemingway J."/>
            <person name="Christensen B.M."/>
            <person name="Higgs S."/>
            <person name="Kodira C."/>
            <person name="Hannick L."/>
            <person name="Megy K."/>
            <person name="O'Leary S."/>
            <person name="Pearson M."/>
            <person name="Haas B.J."/>
            <person name="Mauceli E."/>
            <person name="Wortman J.R."/>
            <person name="Lee N.H."/>
            <person name="Guigo R."/>
            <person name="Stanke M."/>
            <person name="Alvarado L."/>
            <person name="Amedeo P."/>
            <person name="Antoine C.H."/>
            <person name="Arensburger P."/>
            <person name="Bidwell S.L."/>
            <person name="Crawford M."/>
            <person name="Camaro F."/>
            <person name="Devon K."/>
            <person name="Engels R."/>
            <person name="Hammond M."/>
            <person name="Howarth C."/>
            <person name="Koehrsen M."/>
            <person name="Lawson D."/>
            <person name="Montgomery P."/>
            <person name="Nene V."/>
            <person name="Nusbaum C."/>
            <person name="Puiu D."/>
            <person name="Romero-Severson J."/>
            <person name="Severson D.W."/>
            <person name="Shumway M."/>
            <person name="Sisk P."/>
            <person name="Stolte C."/>
            <person name="Zeng Q."/>
            <person name="Eisenstadt E."/>
            <person name="Fraser-Liggett C."/>
            <person name="Strausberg R."/>
            <person name="Galagan J."/>
            <person name="Birren B."/>
            <person name="Collins F.H."/>
        </authorList>
    </citation>
    <scope>NUCLEOTIDE SEQUENCE [LARGE SCALE GENOMIC DNA]</scope>
    <source>
        <strain evidence="2">JHB</strain>
    </source>
</reference>
<evidence type="ECO:0000313" key="3">
    <source>
        <dbReference type="EnsemblMetazoa" id="CPIJ008488-PA"/>
    </source>
</evidence>
<feature type="region of interest" description="Disordered" evidence="1">
    <location>
        <begin position="48"/>
        <end position="86"/>
    </location>
</feature>
<name>B0WN03_CULQU</name>
<evidence type="ECO:0000313" key="4">
    <source>
        <dbReference type="Proteomes" id="UP000002320"/>
    </source>
</evidence>
<gene>
    <name evidence="3" type="primary">6040735</name>
    <name evidence="2" type="ORF">CpipJ_CPIJ008488</name>
</gene>
<proteinExistence type="predicted"/>
<feature type="compositionally biased region" description="Polar residues" evidence="1">
    <location>
        <begin position="56"/>
        <end position="68"/>
    </location>
</feature>
<dbReference type="Proteomes" id="UP000002320">
    <property type="component" value="Unassembled WGS sequence"/>
</dbReference>
<reference evidence="3" key="2">
    <citation type="submission" date="2021-02" db="UniProtKB">
        <authorList>
            <consortium name="EnsemblMetazoa"/>
        </authorList>
    </citation>
    <scope>IDENTIFICATION</scope>
    <source>
        <strain evidence="3">JHB</strain>
    </source>
</reference>
<dbReference type="HOGENOM" id="CLU_2500113_0_0_1"/>
<dbReference type="KEGG" id="cqu:CpipJ_CPIJ008488"/>
<dbReference type="AlphaFoldDB" id="B0WN03"/>
<evidence type="ECO:0000256" key="1">
    <source>
        <dbReference type="SAM" id="MobiDB-lite"/>
    </source>
</evidence>
<keyword evidence="4" id="KW-1185">Reference proteome</keyword>
<dbReference type="VEuPathDB" id="VectorBase:CPIJ008488"/>
<dbReference type="EnsemblMetazoa" id="CPIJ008488-RA">
    <property type="protein sequence ID" value="CPIJ008488-PA"/>
    <property type="gene ID" value="CPIJ008488"/>
</dbReference>
<evidence type="ECO:0000313" key="2">
    <source>
        <dbReference type="EMBL" id="EDS31405.1"/>
    </source>
</evidence>
<organism>
    <name type="scientific">Culex quinquefasciatus</name>
    <name type="common">Southern house mosquito</name>
    <name type="synonym">Culex pungens</name>
    <dbReference type="NCBI Taxonomy" id="7176"/>
    <lineage>
        <taxon>Eukaryota</taxon>
        <taxon>Metazoa</taxon>
        <taxon>Ecdysozoa</taxon>
        <taxon>Arthropoda</taxon>
        <taxon>Hexapoda</taxon>
        <taxon>Insecta</taxon>
        <taxon>Pterygota</taxon>
        <taxon>Neoptera</taxon>
        <taxon>Endopterygota</taxon>
        <taxon>Diptera</taxon>
        <taxon>Nematocera</taxon>
        <taxon>Culicoidea</taxon>
        <taxon>Culicidae</taxon>
        <taxon>Culicinae</taxon>
        <taxon>Culicini</taxon>
        <taxon>Culex</taxon>
        <taxon>Culex</taxon>
    </lineage>
</organism>
<dbReference type="EMBL" id="DS232004">
    <property type="protein sequence ID" value="EDS31405.1"/>
    <property type="molecule type" value="Genomic_DNA"/>
</dbReference>
<sequence>MTFEKGIYILYMQITRIGIWKVLALPSFGDPFLRWLAERELDLSSRPLRRAMPDPNSATSLVDSSQRLSPGGLFTAAKSRRTLHGG</sequence>